<dbReference type="InterPro" id="IPR000073">
    <property type="entry name" value="AB_hydrolase_1"/>
</dbReference>
<dbReference type="SUPFAM" id="SSF53474">
    <property type="entry name" value="alpha/beta-Hydrolases"/>
    <property type="match status" value="1"/>
</dbReference>
<feature type="signal peptide" evidence="4">
    <location>
        <begin position="1"/>
        <end position="25"/>
    </location>
</feature>
<dbReference type="GO" id="GO:0016787">
    <property type="term" value="F:hydrolase activity"/>
    <property type="evidence" value="ECO:0007669"/>
    <property type="project" value="UniProtKB-KW"/>
</dbReference>
<organism evidence="7 8">
    <name type="scientific">Streptomyces inusitatus</name>
    <dbReference type="NCBI Taxonomy" id="68221"/>
    <lineage>
        <taxon>Bacteria</taxon>
        <taxon>Bacillati</taxon>
        <taxon>Actinomycetota</taxon>
        <taxon>Actinomycetes</taxon>
        <taxon>Kitasatosporales</taxon>
        <taxon>Streptomycetaceae</taxon>
        <taxon>Streptomyces</taxon>
    </lineage>
</organism>
<evidence type="ECO:0000313" key="8">
    <source>
        <dbReference type="Proteomes" id="UP000630936"/>
    </source>
</evidence>
<feature type="domain" description="AB hydrolase-1" evidence="5">
    <location>
        <begin position="103"/>
        <end position="292"/>
    </location>
</feature>
<gene>
    <name evidence="7" type="ORF">GCM10010387_17120</name>
</gene>
<comment type="similarity">
    <text evidence="1">Belongs to the peptidase S33 family.</text>
</comment>
<name>A0A918PVI2_9ACTN</name>
<feature type="chain" id="PRO_5037666985" evidence="4">
    <location>
        <begin position="26"/>
        <end position="524"/>
    </location>
</feature>
<dbReference type="PANTHER" id="PTHR43248">
    <property type="entry name" value="2-SUCCINYL-6-HYDROXY-2,4-CYCLOHEXADIENE-1-CARBOXYLATE SYNTHASE"/>
    <property type="match status" value="1"/>
</dbReference>
<dbReference type="EMBL" id="BMWG01000003">
    <property type="protein sequence ID" value="GGZ24336.1"/>
    <property type="molecule type" value="Genomic_DNA"/>
</dbReference>
<dbReference type="PANTHER" id="PTHR43248:SF29">
    <property type="entry name" value="TRIPEPTIDYL AMINOPEPTIDASE"/>
    <property type="match status" value="1"/>
</dbReference>
<keyword evidence="2 4" id="KW-0732">Signal</keyword>
<dbReference type="InterPro" id="IPR013595">
    <property type="entry name" value="Pept_S33_TAP-like_C"/>
</dbReference>
<feature type="domain" description="Peptidase S33 tripeptidyl aminopeptidase-like C-terminal" evidence="6">
    <location>
        <begin position="397"/>
        <end position="495"/>
    </location>
</feature>
<protein>
    <submittedName>
        <fullName evidence="7">Alpha/beta hydrolase</fullName>
    </submittedName>
</protein>
<dbReference type="Pfam" id="PF08386">
    <property type="entry name" value="Abhydrolase_4"/>
    <property type="match status" value="1"/>
</dbReference>
<dbReference type="Proteomes" id="UP000630936">
    <property type="component" value="Unassembled WGS sequence"/>
</dbReference>
<evidence type="ECO:0000313" key="7">
    <source>
        <dbReference type="EMBL" id="GGZ24336.1"/>
    </source>
</evidence>
<reference evidence="7" key="2">
    <citation type="submission" date="2020-09" db="EMBL/GenBank/DDBJ databases">
        <authorList>
            <person name="Sun Q."/>
            <person name="Ohkuma M."/>
        </authorList>
    </citation>
    <scope>NUCLEOTIDE SEQUENCE</scope>
    <source>
        <strain evidence="7">JCM 4988</strain>
    </source>
</reference>
<dbReference type="Gene3D" id="3.40.50.1820">
    <property type="entry name" value="alpha/beta hydrolase"/>
    <property type="match status" value="1"/>
</dbReference>
<evidence type="ECO:0000256" key="3">
    <source>
        <dbReference type="ARBA" id="ARBA00022801"/>
    </source>
</evidence>
<dbReference type="Pfam" id="PF00561">
    <property type="entry name" value="Abhydrolase_1"/>
    <property type="match status" value="1"/>
</dbReference>
<keyword evidence="8" id="KW-1185">Reference proteome</keyword>
<evidence type="ECO:0000256" key="1">
    <source>
        <dbReference type="ARBA" id="ARBA00010088"/>
    </source>
</evidence>
<dbReference type="InterPro" id="IPR051601">
    <property type="entry name" value="Serine_prot/Carboxylest_S33"/>
</dbReference>
<accession>A0A918PVI2</accession>
<evidence type="ECO:0000259" key="6">
    <source>
        <dbReference type="Pfam" id="PF08386"/>
    </source>
</evidence>
<evidence type="ECO:0000259" key="5">
    <source>
        <dbReference type="Pfam" id="PF00561"/>
    </source>
</evidence>
<sequence length="524" mass="56320">MRSRRLVPLIAVSLLATLTPGLASAAAAAAPATPASPAAAAVAPPAQYTGQTPDWKRCHTALPADFQCATIKVPLDYAEPGGKRIDIAISRFKAANPAKRHGVLLSNPGGPGGPGLGLPAELDTMLTASVRERYDLIGFDPRGTGASTPVVCGLTPDERPWPRPYKAKTFAKDVRWAKSVADKCRAQHGDILPHITTRNTARDMDVIRAVLGEKKISYLGYSYGTYLGSVYTQMFPKRADRFVLDSATDPGKAWRGMVRDWGPEAESAFERWTEWTAERSATYRLGDTPAKVSQSFWDLVAHAEREPIVYGGMAFDGALLRGAMRPAVFDVRGAAESVVIFKDLADGKPVPQPPAAEPVPDAIISSQWSVLCGDTTWPRNPETYREDSRRDAARHPLVGDHVSNITPCAFWDRAVEPKTTVDNKVGALIVQSEWDSQTPLSAALGMHRAMKGSKMVTVKGGEGHAVYLLNRSACADRTTDAYLATGRLPAGNVTCAPNPREGKSESATVLPVPPRSPLLPVTIG</sequence>
<evidence type="ECO:0000256" key="2">
    <source>
        <dbReference type="ARBA" id="ARBA00022729"/>
    </source>
</evidence>
<evidence type="ECO:0000256" key="4">
    <source>
        <dbReference type="SAM" id="SignalP"/>
    </source>
</evidence>
<dbReference type="AlphaFoldDB" id="A0A918PVI2"/>
<reference evidence="7" key="1">
    <citation type="journal article" date="2014" name="Int. J. Syst. Evol. Microbiol.">
        <title>Complete genome sequence of Corynebacterium casei LMG S-19264T (=DSM 44701T), isolated from a smear-ripened cheese.</title>
        <authorList>
            <consortium name="US DOE Joint Genome Institute (JGI-PGF)"/>
            <person name="Walter F."/>
            <person name="Albersmeier A."/>
            <person name="Kalinowski J."/>
            <person name="Ruckert C."/>
        </authorList>
    </citation>
    <scope>NUCLEOTIDE SEQUENCE</scope>
    <source>
        <strain evidence="7">JCM 4988</strain>
    </source>
</reference>
<comment type="caution">
    <text evidence="7">The sequence shown here is derived from an EMBL/GenBank/DDBJ whole genome shotgun (WGS) entry which is preliminary data.</text>
</comment>
<dbReference type="InterPro" id="IPR029058">
    <property type="entry name" value="AB_hydrolase_fold"/>
</dbReference>
<proteinExistence type="inferred from homology"/>
<keyword evidence="3 7" id="KW-0378">Hydrolase</keyword>